<feature type="domain" description="PAS" evidence="7">
    <location>
        <begin position="713"/>
        <end position="755"/>
    </location>
</feature>
<dbReference type="InterPro" id="IPR000160">
    <property type="entry name" value="GGDEF_dom"/>
</dbReference>
<dbReference type="NCBIfam" id="TIGR00229">
    <property type="entry name" value="sensory_box"/>
    <property type="match status" value="4"/>
</dbReference>
<dbReference type="EMBL" id="CP032100">
    <property type="protein sequence ID" value="AXX89941.1"/>
    <property type="molecule type" value="Genomic_DNA"/>
</dbReference>
<dbReference type="AlphaFoldDB" id="A0AAD0WQN8"/>
<dbReference type="Pfam" id="PF00990">
    <property type="entry name" value="GGDEF"/>
    <property type="match status" value="1"/>
</dbReference>
<keyword evidence="5 6" id="KW-0472">Membrane</keyword>
<dbReference type="NCBIfam" id="TIGR00254">
    <property type="entry name" value="GGDEF"/>
    <property type="match status" value="1"/>
</dbReference>
<evidence type="ECO:0000256" key="3">
    <source>
        <dbReference type="ARBA" id="ARBA00022692"/>
    </source>
</evidence>
<dbReference type="Pfam" id="PF13426">
    <property type="entry name" value="PAS_9"/>
    <property type="match status" value="2"/>
</dbReference>
<dbReference type="PROSITE" id="PS50113">
    <property type="entry name" value="PAC"/>
    <property type="match status" value="2"/>
</dbReference>
<keyword evidence="2" id="KW-1003">Cell membrane</keyword>
<dbReference type="Pfam" id="PF02743">
    <property type="entry name" value="dCache_1"/>
    <property type="match status" value="1"/>
</dbReference>
<dbReference type="GO" id="GO:0005886">
    <property type="term" value="C:plasma membrane"/>
    <property type="evidence" value="ECO:0007669"/>
    <property type="project" value="UniProtKB-SubCell"/>
</dbReference>
<dbReference type="Pfam" id="PF08447">
    <property type="entry name" value="PAS_3"/>
    <property type="match status" value="2"/>
</dbReference>
<accession>A0AAD0WQN8</accession>
<evidence type="ECO:0000259" key="7">
    <source>
        <dbReference type="PROSITE" id="PS50112"/>
    </source>
</evidence>
<evidence type="ECO:0000256" key="4">
    <source>
        <dbReference type="ARBA" id="ARBA00022989"/>
    </source>
</evidence>
<evidence type="ECO:0000256" key="1">
    <source>
        <dbReference type="ARBA" id="ARBA00004651"/>
    </source>
</evidence>
<dbReference type="CDD" id="cd12914">
    <property type="entry name" value="PDC1_DGC_like"/>
    <property type="match status" value="1"/>
</dbReference>
<dbReference type="SMART" id="SM00091">
    <property type="entry name" value="PAS"/>
    <property type="match status" value="5"/>
</dbReference>
<dbReference type="SMART" id="SM00267">
    <property type="entry name" value="GGDEF"/>
    <property type="match status" value="1"/>
</dbReference>
<dbReference type="InterPro" id="IPR035965">
    <property type="entry name" value="PAS-like_dom_sf"/>
</dbReference>
<dbReference type="Proteomes" id="UP000263040">
    <property type="component" value="Chromosome"/>
</dbReference>
<dbReference type="CDD" id="cd12915">
    <property type="entry name" value="PDC2_DGC_like"/>
    <property type="match status" value="1"/>
</dbReference>
<evidence type="ECO:0000259" key="8">
    <source>
        <dbReference type="PROSITE" id="PS50113"/>
    </source>
</evidence>
<evidence type="ECO:0000256" key="6">
    <source>
        <dbReference type="SAM" id="Phobius"/>
    </source>
</evidence>
<dbReference type="Gene3D" id="3.30.450.20">
    <property type="entry name" value="PAS domain"/>
    <property type="match status" value="6"/>
</dbReference>
<dbReference type="InterPro" id="IPR000700">
    <property type="entry name" value="PAS-assoc_C"/>
</dbReference>
<dbReference type="Gene3D" id="3.30.70.270">
    <property type="match status" value="1"/>
</dbReference>
<dbReference type="InterPro" id="IPR043128">
    <property type="entry name" value="Rev_trsase/Diguanyl_cyclase"/>
</dbReference>
<feature type="domain" description="GGDEF" evidence="9">
    <location>
        <begin position="997"/>
        <end position="1124"/>
    </location>
</feature>
<dbReference type="PROSITE" id="PS50112">
    <property type="entry name" value="PAS"/>
    <property type="match status" value="3"/>
</dbReference>
<proteinExistence type="predicted"/>
<feature type="transmembrane region" description="Helical" evidence="6">
    <location>
        <begin position="12"/>
        <end position="30"/>
    </location>
</feature>
<reference evidence="10 11" key="1">
    <citation type="submission" date="2018-08" db="EMBL/GenBank/DDBJ databases">
        <title>Complete genome of the Arcobacter suis type strain LMG 26152.</title>
        <authorList>
            <person name="Miller W.G."/>
            <person name="Yee E."/>
            <person name="Bono J.L."/>
        </authorList>
    </citation>
    <scope>NUCLEOTIDE SEQUENCE [LARGE SCALE GENOMIC DNA]</scope>
    <source>
        <strain evidence="10 11">CECT 7833</strain>
    </source>
</reference>
<sequence>MIKNFDKKNFVYLWFMFFIIVSIVIFEGVVEYKKSIENASVKTNNLTSLISKKLESDFEYTNNLLNFAHNIILNTIKENKYFLEADDLQKKEIISKKFTSLINNSKNITILNYADSNGNIIYSSNSLNGKINISDREHFQKLKNNENLITTFSDVITSKMTGKSSLVLARAIRDENKDLLGVITAVININTINEILASIDLGANGVSLLRRSDNTKLISRYPSSETVELNQSLPENNPIIVRIRTGEKTGTLEYIASTDGKKRVGSFLVMEEFPFYVQTAISEDVYLDSWKEDLKVVAVLFVLFIFITFFIFFILNKSFKKEQLAVKELIKNQNLFSSGPVITIEWIPQNNWPIKNISNNCENILGYTKDEMLYKDFNYSNLIHPDDKYKILQEVQYFIKNNIDMFEQSYRIQLKDGTYKYFYDYTKIIRNDNNEIMNFIGYIFDQTNLKEKEESLLIERNRLSYIILGTNAGTWEWNIQTNEIIFNHKWAEILGLTLEEISPTTINTWANLVHPDDLEKSHELLNKHFNKEIDYYDCEIRMKHKNGSWIWIKDRGKVISWDDYNKPILMMGTHTDITKEKELIQEIEIAKNRFENMFKNHASIMLLINPNNGEIIDANQSAVNFYGYTLDELKQMNISKINQTNMYLLKEKYEQVKNSIKKSFIFSHKLKNGQIKIVEVSSSPIETSHGIILFSIIKDITKEQALENEILKEKIKFQTFINLSSDAILILDEEGKLLEYSLQTQKYLNYSDEEMGNLNILDIDKGFKNIQEYKELISNLNGNQTMFFERIHTRKDNSYYNAALTARKISLDGQEYIYSSARDITDEKIIQKKLQEFYENLEKLIETQDNIVILTNGKEIKFSNHKFFDFLGFENLEKFKEQHQCICDFFIEDDRFFHLKKISTNDNWITKIMEFEESKRIVSIIGKDLKQYIFSVNVNKFDEDNMIISFTDISQTIFENIYLEEKILHDKLTNAYSREYFDRNYQKFIYECIENNTKLALALLDIDYFKKVNDTYGHDIGDEVLIKFVEKIQNNLRKNDILIRWGGEEFILILQLESQKDLEKKLEYLRKTIEETSFPQINNITCSIGGTIYQDNENILKTIKRADEAVYKAKAAGRNKVLIN</sequence>
<dbReference type="SMART" id="SM00086">
    <property type="entry name" value="PAC"/>
    <property type="match status" value="4"/>
</dbReference>
<dbReference type="PROSITE" id="PS50887">
    <property type="entry name" value="GGDEF"/>
    <property type="match status" value="1"/>
</dbReference>
<dbReference type="InterPro" id="IPR052155">
    <property type="entry name" value="Biofilm_reg_signaling"/>
</dbReference>
<feature type="domain" description="PAC" evidence="8">
    <location>
        <begin position="536"/>
        <end position="589"/>
    </location>
</feature>
<dbReference type="PANTHER" id="PTHR44757">
    <property type="entry name" value="DIGUANYLATE CYCLASE DGCP"/>
    <property type="match status" value="1"/>
</dbReference>
<feature type="domain" description="PAC" evidence="8">
    <location>
        <begin position="406"/>
        <end position="458"/>
    </location>
</feature>
<comment type="subcellular location">
    <subcellularLocation>
        <location evidence="1">Cell membrane</location>
        <topology evidence="1">Multi-pass membrane protein</topology>
    </subcellularLocation>
</comment>
<gene>
    <name evidence="10" type="ORF">ASUIS_1459</name>
</gene>
<dbReference type="InterPro" id="IPR000014">
    <property type="entry name" value="PAS"/>
</dbReference>
<evidence type="ECO:0000256" key="5">
    <source>
        <dbReference type="ARBA" id="ARBA00023136"/>
    </source>
</evidence>
<dbReference type="PANTHER" id="PTHR44757:SF2">
    <property type="entry name" value="BIOFILM ARCHITECTURE MAINTENANCE PROTEIN MBAA"/>
    <property type="match status" value="1"/>
</dbReference>
<evidence type="ECO:0000256" key="2">
    <source>
        <dbReference type="ARBA" id="ARBA00022475"/>
    </source>
</evidence>
<protein>
    <submittedName>
        <fullName evidence="10">Multi-sensor domain-containing diguanylate cyclase</fullName>
    </submittedName>
</protein>
<evidence type="ECO:0000313" key="10">
    <source>
        <dbReference type="EMBL" id="AXX89941.1"/>
    </source>
</evidence>
<dbReference type="KEGG" id="asui:ASUIS_1459"/>
<keyword evidence="3 6" id="KW-0812">Transmembrane</keyword>
<dbReference type="CDD" id="cd00130">
    <property type="entry name" value="PAS"/>
    <property type="match status" value="4"/>
</dbReference>
<evidence type="ECO:0000313" key="11">
    <source>
        <dbReference type="Proteomes" id="UP000263040"/>
    </source>
</evidence>
<feature type="domain" description="PAS" evidence="7">
    <location>
        <begin position="459"/>
        <end position="532"/>
    </location>
</feature>
<dbReference type="CDD" id="cd01949">
    <property type="entry name" value="GGDEF"/>
    <property type="match status" value="1"/>
</dbReference>
<evidence type="ECO:0000259" key="9">
    <source>
        <dbReference type="PROSITE" id="PS50887"/>
    </source>
</evidence>
<dbReference type="GO" id="GO:0003824">
    <property type="term" value="F:catalytic activity"/>
    <property type="evidence" value="ECO:0007669"/>
    <property type="project" value="UniProtKB-ARBA"/>
</dbReference>
<dbReference type="FunFam" id="3.30.70.270:FF:000001">
    <property type="entry name" value="Diguanylate cyclase domain protein"/>
    <property type="match status" value="1"/>
</dbReference>
<keyword evidence="4 6" id="KW-1133">Transmembrane helix</keyword>
<organism evidence="10 11">
    <name type="scientific">Arcobacter suis CECT 7833</name>
    <dbReference type="NCBI Taxonomy" id="663365"/>
    <lineage>
        <taxon>Bacteria</taxon>
        <taxon>Pseudomonadati</taxon>
        <taxon>Campylobacterota</taxon>
        <taxon>Epsilonproteobacteria</taxon>
        <taxon>Campylobacterales</taxon>
        <taxon>Arcobacteraceae</taxon>
        <taxon>Arcobacter</taxon>
    </lineage>
</organism>
<name>A0AAD0WQN8_9BACT</name>
<dbReference type="InterPro" id="IPR001610">
    <property type="entry name" value="PAC"/>
</dbReference>
<feature type="transmembrane region" description="Helical" evidence="6">
    <location>
        <begin position="296"/>
        <end position="315"/>
    </location>
</feature>
<dbReference type="InterPro" id="IPR013655">
    <property type="entry name" value="PAS_fold_3"/>
</dbReference>
<dbReference type="SUPFAM" id="SSF55785">
    <property type="entry name" value="PYP-like sensor domain (PAS domain)"/>
    <property type="match status" value="4"/>
</dbReference>
<keyword evidence="11" id="KW-1185">Reference proteome</keyword>
<dbReference type="InterPro" id="IPR029787">
    <property type="entry name" value="Nucleotide_cyclase"/>
</dbReference>
<feature type="domain" description="PAS" evidence="7">
    <location>
        <begin position="357"/>
        <end position="402"/>
    </location>
</feature>
<dbReference type="SUPFAM" id="SSF55073">
    <property type="entry name" value="Nucleotide cyclase"/>
    <property type="match status" value="1"/>
</dbReference>
<dbReference type="RefSeq" id="WP_118886465.1">
    <property type="nucleotide sequence ID" value="NZ_CP032100.1"/>
</dbReference>
<dbReference type="InterPro" id="IPR033479">
    <property type="entry name" value="dCache_1"/>
</dbReference>